<gene>
    <name evidence="3" type="ORF">F8M41_000349</name>
</gene>
<organism evidence="3 4">
    <name type="scientific">Gigaspora margarita</name>
    <dbReference type="NCBI Taxonomy" id="4874"/>
    <lineage>
        <taxon>Eukaryota</taxon>
        <taxon>Fungi</taxon>
        <taxon>Fungi incertae sedis</taxon>
        <taxon>Mucoromycota</taxon>
        <taxon>Glomeromycotina</taxon>
        <taxon>Glomeromycetes</taxon>
        <taxon>Diversisporales</taxon>
        <taxon>Gigasporaceae</taxon>
        <taxon>Gigaspora</taxon>
    </lineage>
</organism>
<feature type="coiled-coil region" evidence="1">
    <location>
        <begin position="2898"/>
        <end position="2925"/>
    </location>
</feature>
<keyword evidence="1" id="KW-0175">Coiled coil</keyword>
<dbReference type="InterPro" id="IPR011333">
    <property type="entry name" value="SKP1/BTB/POZ_sf"/>
</dbReference>
<evidence type="ECO:0000313" key="3">
    <source>
        <dbReference type="EMBL" id="KAF0461854.1"/>
    </source>
</evidence>
<name>A0A8H3XG63_GIGMA</name>
<dbReference type="PROSITE" id="PS50097">
    <property type="entry name" value="BTB"/>
    <property type="match status" value="1"/>
</dbReference>
<comment type="caution">
    <text evidence="3">The sequence shown here is derived from an EMBL/GenBank/DDBJ whole genome shotgun (WGS) entry which is preliminary data.</text>
</comment>
<evidence type="ECO:0000259" key="2">
    <source>
        <dbReference type="PROSITE" id="PS50097"/>
    </source>
</evidence>
<dbReference type="SUPFAM" id="SSF55874">
    <property type="entry name" value="ATPase domain of HSP90 chaperone/DNA topoisomerase II/histidine kinase"/>
    <property type="match status" value="2"/>
</dbReference>
<dbReference type="GO" id="GO:0030544">
    <property type="term" value="F:Hsp70 protein binding"/>
    <property type="evidence" value="ECO:0007669"/>
    <property type="project" value="TreeGrafter"/>
</dbReference>
<feature type="domain" description="BTB" evidence="2">
    <location>
        <begin position="2681"/>
        <end position="2755"/>
    </location>
</feature>
<proteinExistence type="predicted"/>
<reference evidence="3 4" key="1">
    <citation type="journal article" date="2019" name="Environ. Microbiol.">
        <title>At the nexus of three kingdoms: the genome of the mycorrhizal fungus Gigaspora margarita provides insights into plant, endobacterial and fungal interactions.</title>
        <authorList>
            <person name="Venice F."/>
            <person name="Ghignone S."/>
            <person name="Salvioli di Fossalunga A."/>
            <person name="Amselem J."/>
            <person name="Novero M."/>
            <person name="Xianan X."/>
            <person name="Sedzielewska Toro K."/>
            <person name="Morin E."/>
            <person name="Lipzen A."/>
            <person name="Grigoriev I.V."/>
            <person name="Henrissat B."/>
            <person name="Martin F.M."/>
            <person name="Bonfante P."/>
        </authorList>
    </citation>
    <scope>NUCLEOTIDE SEQUENCE [LARGE SCALE GENOMIC DNA]</scope>
    <source>
        <strain evidence="3 4">BEG34</strain>
    </source>
</reference>
<dbReference type="OrthoDB" id="1262810at2759"/>
<protein>
    <submittedName>
        <fullName evidence="3">Sacsin</fullName>
    </submittedName>
</protein>
<dbReference type="Gene3D" id="3.30.710.10">
    <property type="entry name" value="Potassium Channel Kv1.1, Chain A"/>
    <property type="match status" value="1"/>
</dbReference>
<dbReference type="InterPro" id="IPR036890">
    <property type="entry name" value="HATPase_C_sf"/>
</dbReference>
<dbReference type="CDD" id="cd18186">
    <property type="entry name" value="BTB_POZ_ZBTB_KLHL-like"/>
    <property type="match status" value="1"/>
</dbReference>
<dbReference type="EMBL" id="WTPW01001020">
    <property type="protein sequence ID" value="KAF0461854.1"/>
    <property type="molecule type" value="Genomic_DNA"/>
</dbReference>
<evidence type="ECO:0000313" key="4">
    <source>
        <dbReference type="Proteomes" id="UP000439903"/>
    </source>
</evidence>
<dbReference type="SMART" id="SM00225">
    <property type="entry name" value="BTB"/>
    <property type="match status" value="1"/>
</dbReference>
<dbReference type="Pfam" id="PF00651">
    <property type="entry name" value="BTB"/>
    <property type="match status" value="1"/>
</dbReference>
<dbReference type="Proteomes" id="UP000439903">
    <property type="component" value="Unassembled WGS sequence"/>
</dbReference>
<dbReference type="SUPFAM" id="SSF54695">
    <property type="entry name" value="POZ domain"/>
    <property type="match status" value="1"/>
</dbReference>
<sequence length="2934" mass="338936">MKGKSFRPGEPYTRRLNKILEEYPDGSQILREILQNSDDCKSRSQTFLLDHNTYSTNKLIDPQLNGYDKSKLKLNRYQGPALLSKNDVIFKERDFQSLLNLANSEKRDQFDTIGVMGVGFNSIYHITDSPTFITDDQYVILDPHDWYFNGGVRYNFIDDNIFNDHPDQFAPFIKSFNIPCNKKVNGTIFRYPLRTFQDAKDSEISKNEYNTTKILKMFNKFYENESINCLLFLKSVENIKFFELRENESTPRLLYSIEIVNATEVREKRDLIARRIGPLLKDLEKKKLSRDSTLESVYVVTFRQKKGNEKPKESQWIIFGWLGDLNATSTYFNETYKKNIIEYKLIPNVGIAIPLNQPEIIGRLFCYLPIPMSTPFHASVHGHFAVSTNRRTLWSTNDAEDLAEGTLARLKVSWNEYLFNVILPQAWAKFLIRLSNEISNINAKDYYNFWPIIKKSNPGGFFNNILLNTIESFKVTDKVFCGPSKSLTIGNISGILPSCQKISTTYETMFHLLSIENGYFPDESAQPIISKIIGSIGFPIIDIDPKIYDNLKKSRHKDSLNICSPHVVRIYLNQNKSKWEHLKRNEVISLFEYVLKDENYAELDGLTMIPLSDGTFGTISQLEKQKKHNLGTKSKSKISVFYIGPDHNNSIIENDERKIFINHLNKFIDKNIPSELWNLLYKGAQGGWNLNIKILVPSVVANMIKVELNGYSAECDEISLGYSYDWIFKIWANFKERDYDLTEFEDIHLLPTNSETLRKLNTNCKCFWNSVDNKLDNDVQPLIMKFGIVFVDKKFERLITYSRSKLSKYVIGLENLTEVLASLSKVVTFPKNVQIKLQPQEAEIMFNYLRHLSPDKPINIIVKYLPLFTEVGKKELIALVTSKKNWYLLPSEDEKHYGIIIAPNTIGFLDTSTPNKRFLLENILKVNRLSQQEYWTKFVIPYLVTQAPATLEIVIIKLFERLQLLLSENPNLKSDLGNMAFIPSSTINTRKNEKLGLQVELKKPIDLFDPDNHSISGLFFDDERLFPARNFSEKYRDIFLTSLKTLGMKLWPSSSDIIQRLDLFAKRRKDEFNIVHEKSLKLIQYIDKNYDKHLDINELLQTRDWIPTIDFTGKKQFSKANECRSIKYKNLVGLIIPIVEYSFENKSFIENMQWNIHPPVDIVIAQLLVCSSMKTTHEAAPKICEEVYKYMFENCSNLGKFKEKLKDEKWIFCNGKFYPSHKVVIELDKNLGSNNLLLVELPYAFKPYEDLFKEMGVKQKADIPHLINIIKEFSSKKTLSNEELRNVVSAIEIIASRVEEQGGSCESLKYLLVPSIGYQLVNLYEIYYDDMKARMDDNEKNGLKIAHPLISYYVAKTLGIKMLAGKYIDSDYLANYGEDFEQKEELAVRINNIIRDYSIESIFNEFLQNADDAGAKKISFIIDHRKCNESISNSSNKNIDKQNSLLSDEMNQWQGPALWIYNDASFTPYDFEAIKRLGTGSKRKDKTKIGKFGIGVNCVYHLTDVPSFVSGEYIAFFDPLEKYLPKKGNPPRCPRGTKINFIKKNFRKRFEDQASPYIGILGCEFKKKFNGTLFRLPLRTLSSEISSQTIRSKDLRSKLFDNIQGSHEMLFLKHIEQCNLSQMNATGNLELIWETKIQNMNSIRELRISHSPEIKLYQLEMETNCRQSRFKNSKCSEIWLICTGGNDLVDKSKFEENSIEVNRSARGGVAALLSMGDGKSLKELRAEKFSNIPSLKGKIYSYFSLPTFTSLGVHINGTFDLSSDRKNVIFQAETAETRNRPRGIPRRTPLFKKLFTFKPKKNRRIKSISKKSEKVSMSPSLTKTTTEGKWNRYILLDVLPLLHSRLLEHVANKLKSSFNDQIFSQLWPITSTTSNIYREYGLNVLRELYAKKHKVFWTVANGGTLISLDEAYLVDSDDSTIADILIDRGVNLEIVKLSKDKLNHIDEMIEAMQFISTKSITPELLCSLLRNNPNILKVESEKLHKIAVQFLDFIIQGNKKLLKGLRLLPLCDKSLGTFGLQTYYIAEQELRKLFPEANSEFVADLPLNLQATFNSVYFCNELKIKPLKADSIIGLLDYVFQRDKEIDWIPSGKKHPNKDWIDKILSIFMAPDAEYKFNRLSKFPILPTSIPPRKLVLPDQNNPLLVHTDHQMIPILAKFGVRFTDIKLPDNCNSDIKQCILQSTAMNMIMSLEKAIKKSSKSLKQLFYRLDHNEFKRFRLFIKNEFISTGQNDDKSIQFVKTLPIWFTQSRMNCISAQEGILPPCDIPFYNIKGKTKILLQESEDGSDYFTTLFRLGAKCVTPLEYVKEHLDPQTIVLDQQYIEFLKAILSLEVVEIENCLMKLNVIPNYDHTKLVKVNNLYDINDPLFRRIFWNTGKLLHPVLQGNAKCLNALKKMGLISQVDSQAFFECVREIDSRIKIMRTAHSDSIRRDAKFLVEYLYEHSAVLNFTDDQWQKLISTKFVPVEMDLESPLKEIAFATIGFESMKSICYQEHKLLCWTQCPLFLKSIEPPNTFRVIYTDLGHPTTSKILDNLCYVSMKIFQSGNESWRSPKGVQLILNIAKITYKILDDRIKNNEKLDDKIISRLQTSEIFLNGNDPFIPEYWVAGKTLVFGAQEDIGTGFHKVYDDLKEFKSLLEVAGAREVKNINYKAVPQNHSQKEILVSVLLDKFDEQNYTMHHDVVFQVYHENGIEKIKANRYILSAASEHFKALFCGRMKEAKEYQKVIVDIYDVEPTAFRVLIRWLHGSALEEAISAVFKDLSNVGGKKSIAMPQGYAQKNKQVQKGMFRRRSRRKPFFNKIPINIKNRKNHHIKRRVSKSKKYFSAVPTRNSKCSDAFLVDLLKASDKYQIDPLKNQVEVMIINGSYVNLDNAVEINEWAKLLQATQLIEYCDKYIKANKSLLIDKQKDEIANAENEEDRKDREDMLNAVLNS</sequence>
<dbReference type="Pfam" id="PF25794">
    <property type="entry name" value="SACS"/>
    <property type="match status" value="2"/>
</dbReference>
<dbReference type="InterPro" id="IPR052972">
    <property type="entry name" value="Sacsin_chaperone_reg"/>
</dbReference>
<dbReference type="NCBIfam" id="NF047352">
    <property type="entry name" value="P_loop_sacsin"/>
    <property type="match status" value="1"/>
</dbReference>
<accession>A0A8H3XG63</accession>
<keyword evidence="4" id="KW-1185">Reference proteome</keyword>
<dbReference type="InterPro" id="IPR058210">
    <property type="entry name" value="SACS/Nov_dom"/>
</dbReference>
<evidence type="ECO:0000256" key="1">
    <source>
        <dbReference type="SAM" id="Coils"/>
    </source>
</evidence>
<dbReference type="PANTHER" id="PTHR15600:SF42">
    <property type="entry name" value="SACSIN"/>
    <property type="match status" value="1"/>
</dbReference>
<dbReference type="InterPro" id="IPR000210">
    <property type="entry name" value="BTB/POZ_dom"/>
</dbReference>
<dbReference type="PANTHER" id="PTHR15600">
    <property type="entry name" value="SACSIN"/>
    <property type="match status" value="1"/>
</dbReference>